<dbReference type="GO" id="GO:0005524">
    <property type="term" value="F:ATP binding"/>
    <property type="evidence" value="ECO:0007669"/>
    <property type="project" value="UniProtKB-KW"/>
</dbReference>
<feature type="compositionally biased region" description="Acidic residues" evidence="9">
    <location>
        <begin position="31"/>
        <end position="51"/>
    </location>
</feature>
<proteinExistence type="inferred from homology"/>
<feature type="compositionally biased region" description="Low complexity" evidence="9">
    <location>
        <begin position="1285"/>
        <end position="1304"/>
    </location>
</feature>
<feature type="domain" description="Helicase C-terminal" evidence="11">
    <location>
        <begin position="1677"/>
        <end position="1844"/>
    </location>
</feature>
<evidence type="ECO:0000259" key="10">
    <source>
        <dbReference type="PROSITE" id="PS51192"/>
    </source>
</evidence>
<feature type="region of interest" description="Disordered" evidence="9">
    <location>
        <begin position="2159"/>
        <end position="2221"/>
    </location>
</feature>
<keyword evidence="6" id="KW-0067">ATP-binding</keyword>
<dbReference type="SUPFAM" id="SSF52540">
    <property type="entry name" value="P-loop containing nucleoside triphosphate hydrolases"/>
    <property type="match status" value="2"/>
</dbReference>
<evidence type="ECO:0000256" key="8">
    <source>
        <dbReference type="ARBA" id="ARBA00023242"/>
    </source>
</evidence>
<feature type="region of interest" description="Disordered" evidence="9">
    <location>
        <begin position="1"/>
        <end position="172"/>
    </location>
</feature>
<dbReference type="Gene3D" id="3.40.50.10810">
    <property type="entry name" value="Tandem AAA-ATPase domain"/>
    <property type="match status" value="1"/>
</dbReference>
<organism evidence="12">
    <name type="scientific">Melanaphis sacchari</name>
    <dbReference type="NCBI Taxonomy" id="742174"/>
    <lineage>
        <taxon>Eukaryota</taxon>
        <taxon>Metazoa</taxon>
        <taxon>Ecdysozoa</taxon>
        <taxon>Arthropoda</taxon>
        <taxon>Hexapoda</taxon>
        <taxon>Insecta</taxon>
        <taxon>Pterygota</taxon>
        <taxon>Neoptera</taxon>
        <taxon>Paraneoptera</taxon>
        <taxon>Hemiptera</taxon>
        <taxon>Sternorrhyncha</taxon>
        <taxon>Aphidomorpha</taxon>
        <taxon>Aphidoidea</taxon>
        <taxon>Aphididae</taxon>
        <taxon>Aphidini</taxon>
        <taxon>Melanaphis</taxon>
    </lineage>
</organism>
<name>A0A2H8TN57_9HEMI</name>
<evidence type="ECO:0000256" key="2">
    <source>
        <dbReference type="ARBA" id="ARBA00007025"/>
    </source>
</evidence>
<dbReference type="InterPro" id="IPR001650">
    <property type="entry name" value="Helicase_C-like"/>
</dbReference>
<dbReference type="SMART" id="SM00490">
    <property type="entry name" value="HELICc"/>
    <property type="match status" value="1"/>
</dbReference>
<feature type="compositionally biased region" description="Basic and acidic residues" evidence="9">
    <location>
        <begin position="147"/>
        <end position="169"/>
    </location>
</feature>
<keyword evidence="4" id="KW-0378">Hydrolase</keyword>
<feature type="compositionally biased region" description="Low complexity" evidence="9">
    <location>
        <begin position="849"/>
        <end position="864"/>
    </location>
</feature>
<dbReference type="GO" id="GO:0005634">
    <property type="term" value="C:nucleus"/>
    <property type="evidence" value="ECO:0007669"/>
    <property type="project" value="UniProtKB-SubCell"/>
</dbReference>
<dbReference type="InterPro" id="IPR044574">
    <property type="entry name" value="ARIP4-like"/>
</dbReference>
<accession>A0A2H8TN57</accession>
<gene>
    <name evidence="12" type="primary">Rad54l2</name>
</gene>
<dbReference type="InterPro" id="IPR027417">
    <property type="entry name" value="P-loop_NTPase"/>
</dbReference>
<feature type="region of interest" description="Disordered" evidence="9">
    <location>
        <begin position="1592"/>
        <end position="1619"/>
    </location>
</feature>
<feature type="compositionally biased region" description="Polar residues" evidence="9">
    <location>
        <begin position="2204"/>
        <end position="2221"/>
    </location>
</feature>
<dbReference type="Pfam" id="PF00271">
    <property type="entry name" value="Helicase_C"/>
    <property type="match status" value="1"/>
</dbReference>
<comment type="subcellular location">
    <subcellularLocation>
        <location evidence="1">Nucleus</location>
    </subcellularLocation>
</comment>
<feature type="region of interest" description="Disordered" evidence="9">
    <location>
        <begin position="2095"/>
        <end position="2122"/>
    </location>
</feature>
<feature type="domain" description="Helicase ATP-binding" evidence="10">
    <location>
        <begin position="414"/>
        <end position="630"/>
    </location>
</feature>
<feature type="region of interest" description="Disordered" evidence="9">
    <location>
        <begin position="764"/>
        <end position="818"/>
    </location>
</feature>
<dbReference type="SMART" id="SM00487">
    <property type="entry name" value="DEXDc"/>
    <property type="match status" value="1"/>
</dbReference>
<feature type="compositionally biased region" description="Basic and acidic residues" evidence="9">
    <location>
        <begin position="111"/>
        <end position="135"/>
    </location>
</feature>
<evidence type="ECO:0000256" key="7">
    <source>
        <dbReference type="ARBA" id="ARBA00023125"/>
    </source>
</evidence>
<protein>
    <submittedName>
        <fullName evidence="12">Helicase ARIP4</fullName>
    </submittedName>
</protein>
<keyword evidence="3" id="KW-0547">Nucleotide-binding</keyword>
<dbReference type="GO" id="GO:0016887">
    <property type="term" value="F:ATP hydrolysis activity"/>
    <property type="evidence" value="ECO:0007669"/>
    <property type="project" value="InterPro"/>
</dbReference>
<keyword evidence="8" id="KW-0539">Nucleus</keyword>
<dbReference type="InterPro" id="IPR038718">
    <property type="entry name" value="SNF2-like_sf"/>
</dbReference>
<comment type="similarity">
    <text evidence="2">Belongs to the SNF2/RAD54 helicase family.</text>
</comment>
<evidence type="ECO:0000256" key="6">
    <source>
        <dbReference type="ARBA" id="ARBA00022840"/>
    </source>
</evidence>
<evidence type="ECO:0000256" key="9">
    <source>
        <dbReference type="SAM" id="MobiDB-lite"/>
    </source>
</evidence>
<dbReference type="InterPro" id="IPR044573">
    <property type="entry name" value="ARIP4_DEXHc"/>
</dbReference>
<feature type="compositionally biased region" description="Basic and acidic residues" evidence="9">
    <location>
        <begin position="79"/>
        <end position="103"/>
    </location>
</feature>
<dbReference type="InterPro" id="IPR049730">
    <property type="entry name" value="SNF2/RAD54-like_C"/>
</dbReference>
<evidence type="ECO:0000256" key="4">
    <source>
        <dbReference type="ARBA" id="ARBA00022801"/>
    </source>
</evidence>
<dbReference type="PROSITE" id="PS51194">
    <property type="entry name" value="HELICASE_CTER"/>
    <property type="match status" value="1"/>
</dbReference>
<dbReference type="GO" id="GO:0003677">
    <property type="term" value="F:DNA binding"/>
    <property type="evidence" value="ECO:0007669"/>
    <property type="project" value="UniProtKB-KW"/>
</dbReference>
<feature type="region of interest" description="Disordered" evidence="9">
    <location>
        <begin position="940"/>
        <end position="976"/>
    </location>
</feature>
<dbReference type="InterPro" id="IPR014001">
    <property type="entry name" value="Helicase_ATP-bd"/>
</dbReference>
<keyword evidence="7" id="KW-0238">DNA-binding</keyword>
<feature type="compositionally biased region" description="Polar residues" evidence="9">
    <location>
        <begin position="2072"/>
        <end position="2083"/>
    </location>
</feature>
<evidence type="ECO:0000256" key="3">
    <source>
        <dbReference type="ARBA" id="ARBA00022741"/>
    </source>
</evidence>
<dbReference type="PANTHER" id="PTHR45797">
    <property type="entry name" value="RAD54-LIKE"/>
    <property type="match status" value="1"/>
</dbReference>
<evidence type="ECO:0000256" key="5">
    <source>
        <dbReference type="ARBA" id="ARBA00022806"/>
    </source>
</evidence>
<feature type="compositionally biased region" description="Polar residues" evidence="9">
    <location>
        <begin position="830"/>
        <end position="848"/>
    </location>
</feature>
<reference evidence="12" key="1">
    <citation type="submission" date="2017-10" db="EMBL/GenBank/DDBJ databases">
        <title>Transcriptome Assembly of Sugarcane Aphid Adults.</title>
        <authorList>
            <person name="Scully E.D."/>
            <person name="Palmer N.A."/>
            <person name="Geib S.M."/>
            <person name="Sarath G."/>
            <person name="Sattler S.E."/>
        </authorList>
    </citation>
    <scope>NUCLEOTIDE SEQUENCE</scope>
    <source>
        <tissue evidence="12">Whole body</tissue>
    </source>
</reference>
<evidence type="ECO:0000256" key="1">
    <source>
        <dbReference type="ARBA" id="ARBA00004123"/>
    </source>
</evidence>
<feature type="compositionally biased region" description="Polar residues" evidence="9">
    <location>
        <begin position="56"/>
        <end position="68"/>
    </location>
</feature>
<sequence length="2221" mass="251431">MDPFNLSRYANLTVQRVQPPEEKPLPKPMENEEEEEDDCSEEDDDFSGSEEDTNKTPEISKTVDNSEVSDIPTEVNEDIEVKLESEHIEHIENESENESKNNEQTDEEIEANSKRKSGEEEDDQTPKKAKMNEERISDEDPDNQTTSEKRPTNLRRNIREVMDETKLDESTLAAQRQEMERLRRVQEQQRIIRDVQKQIAINRQNSKAQDRVMSLLQGGTTSLIKKSSAPTEPQIQPKPNTIVISTDSGSPQIFNKKMLEILKNQPDAAKESSEIDKLSSIASKLGDVSEPHMVTSSVSIAPIKPVKIAEVVTISSESEEEVEQKPQSSDDDCILISGDEEEEDLADDDTHNSGMHTNDAYNLPDESGRVLINVGHPDNEPDVFLAPQIARVIKPHQIGGVRFLYDNVVESLERFKSSKGFGCILAHSMGLGKTLQVVSFCDVFLRNTPAKHVLCIMPINTLQNWMAEFNMWLPLPDDHKNSSDNTMNSGDIIYRQFPLFVLNDFHKTISARGKVIENWRVEGGVLLMGYELYRQLTSRKPRKKRNKKQIDDDFYDEKNKPLLDEMRDALVKPGPDLVICDEGHRIKNSHASTSQSLKEIESRRRIVLTGYPLQNNLLEYWCMVDFVRPNYLGTKTEFSNMFERPIQNGQCIDSTPQDIRLMRHRAHVLHSLLEGFVQRRSHSVLEKTLPQKEEFVLLVRMTPLQRLLYDRFMNEVVRKKAVPNPLKAFAVCCKIWNHPDILYYFLKKRSLDEAEIDLDLEEASTPLGTPLGPTPATSPSAASKRSRNRWPKGGGMNPNSKELKNNPNRKNIKKDQMKTPAVATVMPNTSNNQLITPTTHNHNTSTVTQSMQSNQYDDYSSQPQQYGSQGNFANQQLNNYNQNYNSSYWKEGGNFYQGNSEYYQSNRGTETKSQYPYPQDPRLEVGEIRMVKSEPSYQNYEETSFSGSNDQNIYQNRGFNQDTTQGTQESEQPIPNQGFSPDVQKVNQGHFPALGINQEIIPCQNISNISGLQLDNIDQMSMLKQKQKNVRNRKSTINNKQIQKNQSMIVNNSGVHIDNNCNNNDSNIKNQHVVSNSKEVSFRQAFNQGNSQEVLSNSNQGLFSNNQDVLTSTNKGIFGSSSRNNEDIQFNSSHTSLTESNKGIYGSGLLKQGNDNNTSMAISFEGIFDNNRVMTNHQKPNLNHQHVQNSISTNISSQNINNSLSNNQSTLNNQTIQNQVTNHQIIDNPRLMNNNPVNQGVSNQGMLLCDTNNQSQLTNSQGAQHTHSMTIAHEHQEINQTFVNQQQQQQLQHHQQQQQRQQQQQHHHQHTQEQQQYQNSDNVLANRGQIPIREPFMNTDNSSNNYNNYLLEPSQHITNQNHNYGTMLPDSSFQNPNILNDQMLHDQEMLLANDQAMLSVLNSTTDANEQALLYNAMVGQPDGQSLLGLLEPPSMLNNQINEYQPVYGPLPSNIKPGLPGGAKTDPESNQYSRATNVQQITGRGIGLMSGGHNQNEMKMYSESNRFNVSNSNDSYSRYSNYSSMYPPYTPSSSTPLGSISDILDNIPGPERSYQPPERKNPAPCTMTSQDVNPLPPFRSLDNKTKYEYGGTSNNIDIDQSHDEKSTSFSINKDSHSIEDTMDPKLSTLEEGEIKNPSLLMKSGKEEPGIPYDWAVELFNDYVPGMIEASAKMSLLFAIVEESVRIGDRVLLFSQSLFTLDLIEEFLQRNKIPGKDENWCRNCDYYRLDGSTSASEREKLINDFNICNTVHLFLVSTRAGSLGINLVGANRVIVFDASWNPCHDTQAVCRVYRYGQQKPCFVYRLVTDNCLEKKIYDRQINKQVMADRVVDECNPDAHLSIKEVTNLCWDDGESTPIKDFSSLKDNYSDVVIKYIVENLSSVLTKEPFQHESLFVDRKDKKLSQAEKRLAKRSYEMEKKANTRPMYSYYGQNTTSSLYRNQMGKPMASVRPMQSMSNTSAVMASRNALNRRWIPAEVWQKQGMTAQEMTLPLDVVIPTNAGDRGSIVLKAGQKVMVLKSPKGIYMQLESGKIIAIRTSANKSNNLAVPSQPFIPQQSAHPSTMTYNRPHPLESSFNPGSKNDASMQQLRNRSNLLRNNSSISITPKHIPSPSRSVHSPSYMSPAHLSNAITQSTSPAIPSSSYQSPKLPSSITLTKFERPHKSSEIGIQADPAPSSCYGPRYPPDYPRSFDKYPVRNEYPPRLPQSYNNNYPPQFHRPSSSQ</sequence>
<dbReference type="CDD" id="cd18793">
    <property type="entry name" value="SF2_C_SNF"/>
    <property type="match status" value="1"/>
</dbReference>
<feature type="compositionally biased region" description="Polar residues" evidence="9">
    <location>
        <begin position="2045"/>
        <end position="2064"/>
    </location>
</feature>
<dbReference type="GO" id="GO:0004386">
    <property type="term" value="F:helicase activity"/>
    <property type="evidence" value="ECO:0007669"/>
    <property type="project" value="UniProtKB-KW"/>
</dbReference>
<dbReference type="Gene3D" id="3.40.50.300">
    <property type="entry name" value="P-loop containing nucleotide triphosphate hydrolases"/>
    <property type="match status" value="2"/>
</dbReference>
<feature type="region of interest" description="Disordered" evidence="9">
    <location>
        <begin position="2045"/>
        <end position="2083"/>
    </location>
</feature>
<feature type="compositionally biased region" description="Polar residues" evidence="9">
    <location>
        <begin position="797"/>
        <end position="809"/>
    </location>
</feature>
<evidence type="ECO:0000313" key="12">
    <source>
        <dbReference type="EMBL" id="MBW15617.1"/>
    </source>
</evidence>
<feature type="compositionally biased region" description="Polar residues" evidence="9">
    <location>
        <begin position="2110"/>
        <end position="2119"/>
    </location>
</feature>
<dbReference type="PROSITE" id="PS51192">
    <property type="entry name" value="HELICASE_ATP_BIND_1"/>
    <property type="match status" value="1"/>
</dbReference>
<evidence type="ECO:0000259" key="11">
    <source>
        <dbReference type="PROSITE" id="PS51194"/>
    </source>
</evidence>
<feature type="region of interest" description="Disordered" evidence="9">
    <location>
        <begin position="1283"/>
        <end position="1318"/>
    </location>
</feature>
<dbReference type="CDD" id="cd18069">
    <property type="entry name" value="DEXHc_ARIP4"/>
    <property type="match status" value="1"/>
</dbReference>
<dbReference type="OrthoDB" id="2020972at2759"/>
<feature type="region of interest" description="Disordered" evidence="9">
    <location>
        <begin position="1529"/>
        <end position="1579"/>
    </location>
</feature>
<dbReference type="EMBL" id="GFXV01003812">
    <property type="protein sequence ID" value="MBW15617.1"/>
    <property type="molecule type" value="Transcribed_RNA"/>
</dbReference>
<dbReference type="PANTHER" id="PTHR45797:SF1">
    <property type="entry name" value="HELICASE ARIP4"/>
    <property type="match status" value="1"/>
</dbReference>
<dbReference type="Gene3D" id="1.20.120.850">
    <property type="entry name" value="SWI2/SNF2 ATPases, N-terminal domain"/>
    <property type="match status" value="1"/>
</dbReference>
<feature type="compositionally biased region" description="Low complexity" evidence="9">
    <location>
        <begin position="764"/>
        <end position="783"/>
    </location>
</feature>
<dbReference type="Pfam" id="PF00176">
    <property type="entry name" value="SNF2-rel_dom"/>
    <property type="match status" value="1"/>
</dbReference>
<keyword evidence="5 12" id="KW-0347">Helicase</keyword>
<dbReference type="InterPro" id="IPR000330">
    <property type="entry name" value="SNF2_N"/>
</dbReference>
<feature type="region of interest" description="Disordered" evidence="9">
    <location>
        <begin position="830"/>
        <end position="864"/>
    </location>
</feature>